<proteinExistence type="predicted"/>
<dbReference type="Proteomes" id="UP000769484">
    <property type="component" value="Unassembled WGS sequence"/>
</dbReference>
<evidence type="ECO:0008006" key="4">
    <source>
        <dbReference type="Google" id="ProtNLM"/>
    </source>
</evidence>
<accession>A0A930KGW1</accession>
<evidence type="ECO:0000313" key="3">
    <source>
        <dbReference type="Proteomes" id="UP000769484"/>
    </source>
</evidence>
<evidence type="ECO:0000256" key="1">
    <source>
        <dbReference type="SAM" id="MobiDB-lite"/>
    </source>
</evidence>
<protein>
    <recommendedName>
        <fullName evidence="4">Portal protein</fullName>
    </recommendedName>
</protein>
<gene>
    <name evidence="2" type="ORF">HXO56_10500</name>
</gene>
<dbReference type="EMBL" id="JABZXJ010000061">
    <property type="protein sequence ID" value="MBF1650495.1"/>
    <property type="molecule type" value="Genomic_DNA"/>
</dbReference>
<name>A0A930KGW1_9MICC</name>
<feature type="region of interest" description="Disordered" evidence="1">
    <location>
        <begin position="572"/>
        <end position="611"/>
    </location>
</feature>
<sequence length="683" mass="78111">MSKRSTSKRRRYNRVKNTVNNKQKVANTQNNSTVAKLSSTNMQIALPKVREPLSSLKDKNIPFNFEDPEELKKIRYWARMFYATHDLVPLLVDIYSTFPTAGLEFVCKDDDIAEFYRDMFMDPEKLNYENFLKEIGKEFFISGECTILGHFDEVNGVWESEEILNPDNVIVSRSHFSSDEQVLLDVSPIVEDLKSNSLETSTKVRKDKQEQMKMLEHFYPEIIDAATSGDGLELSPDLVSRMANKISPWDLRGTPHMLRSFQTLMLEESLNAAQDAVADRLYSPFILGNLGIKDIDGTGVPWVPTQEELNNVRDLMQQALAADFRMLIHHFGFDIKSVFGRESVPRFDQDFDRITKKLLQAWGIGESLISGSSGGPYASSALNREFVTQMMTNFQQHIKTHMKKRMKIVAEVQGHYDYEEIDGQKQYITESVLRKNPETGEIEEVQEYVLLIPEVRFATLNLRDEAQERQFLLQLKAAGVPISDKALAVNLPVDMDEEQDSIFDETVKKYLSEATAKKRALEVIKEKGLPVPPELAAYFMQSEQSMMQIKQMEYQRKMMNSQEAQGINPAETMDFVNRGGRPSTTTPQDGPQKGRPDISSGGSDYGPGDAMRAMESDEMRFEMPKTSSVDQSLINFIMMKANRPFSDIEYDEYLDAKYDGNENWKSEYGITFEELEEILSEIQ</sequence>
<dbReference type="AlphaFoldDB" id="A0A930KGW1"/>
<evidence type="ECO:0000313" key="2">
    <source>
        <dbReference type="EMBL" id="MBF1650495.1"/>
    </source>
</evidence>
<comment type="caution">
    <text evidence="2">The sequence shown here is derived from an EMBL/GenBank/DDBJ whole genome shotgun (WGS) entry which is preliminary data.</text>
</comment>
<organism evidence="2 3">
    <name type="scientific">Rothia dentocariosa</name>
    <dbReference type="NCBI Taxonomy" id="2047"/>
    <lineage>
        <taxon>Bacteria</taxon>
        <taxon>Bacillati</taxon>
        <taxon>Actinomycetota</taxon>
        <taxon>Actinomycetes</taxon>
        <taxon>Micrococcales</taxon>
        <taxon>Micrococcaceae</taxon>
        <taxon>Rothia</taxon>
    </lineage>
</organism>
<reference evidence="2" key="1">
    <citation type="submission" date="2020-04" db="EMBL/GenBank/DDBJ databases">
        <title>Deep metagenomics examines the oral microbiome during advanced dental caries in children, revealing novel taxa and co-occurrences with host molecules.</title>
        <authorList>
            <person name="Baker J.L."/>
            <person name="Morton J.T."/>
            <person name="Dinis M."/>
            <person name="Alvarez R."/>
            <person name="Tran N.C."/>
            <person name="Knight R."/>
            <person name="Edlund A."/>
        </authorList>
    </citation>
    <scope>NUCLEOTIDE SEQUENCE</scope>
    <source>
        <strain evidence="2">JCVI_47_bin.4</strain>
    </source>
</reference>